<dbReference type="GO" id="GO:0052816">
    <property type="term" value="F:long-chain fatty acyl-CoA hydrolase activity"/>
    <property type="evidence" value="ECO:0007669"/>
    <property type="project" value="TreeGrafter"/>
</dbReference>
<protein>
    <submittedName>
        <fullName evidence="5">Acyl-CoA thioesterase</fullName>
    </submittedName>
</protein>
<dbReference type="Gene3D" id="3.10.129.10">
    <property type="entry name" value="Hotdog Thioesterase"/>
    <property type="match status" value="1"/>
</dbReference>
<dbReference type="PANTHER" id="PTHR11049:SF16">
    <property type="entry name" value="PROTEIN VDLD"/>
    <property type="match status" value="1"/>
</dbReference>
<dbReference type="PROSITE" id="PS51770">
    <property type="entry name" value="HOTDOG_ACOT"/>
    <property type="match status" value="1"/>
</dbReference>
<dbReference type="STRING" id="1763537.ULVI_11970"/>
<evidence type="ECO:0000313" key="6">
    <source>
        <dbReference type="Proteomes" id="UP000077013"/>
    </source>
</evidence>
<keyword evidence="6" id="KW-1185">Reference proteome</keyword>
<evidence type="ECO:0000256" key="3">
    <source>
        <dbReference type="PROSITE-ProRule" id="PRU01106"/>
    </source>
</evidence>
<comment type="caution">
    <text evidence="5">The sequence shown here is derived from an EMBL/GenBank/DDBJ whole genome shotgun (WGS) entry which is preliminary data.</text>
</comment>
<dbReference type="GO" id="GO:0006637">
    <property type="term" value="P:acyl-CoA metabolic process"/>
    <property type="evidence" value="ECO:0007669"/>
    <property type="project" value="TreeGrafter"/>
</dbReference>
<organism evidence="5 6">
    <name type="scientific">Cochleicola gelatinilyticus</name>
    <dbReference type="NCBI Taxonomy" id="1763537"/>
    <lineage>
        <taxon>Bacteria</taxon>
        <taxon>Pseudomonadati</taxon>
        <taxon>Bacteroidota</taxon>
        <taxon>Flavobacteriia</taxon>
        <taxon>Flavobacteriales</taxon>
        <taxon>Flavobacteriaceae</taxon>
        <taxon>Cochleicola</taxon>
    </lineage>
</organism>
<comment type="similarity">
    <text evidence="1">Belongs to the acyl coenzyme A hydrolase family.</text>
</comment>
<dbReference type="CDD" id="cd03442">
    <property type="entry name" value="BFIT_BACH"/>
    <property type="match status" value="1"/>
</dbReference>
<dbReference type="EMBL" id="LRXL01000045">
    <property type="protein sequence ID" value="OAB78189.1"/>
    <property type="molecule type" value="Genomic_DNA"/>
</dbReference>
<keyword evidence="2 3" id="KW-0378">Hydrolase</keyword>
<dbReference type="Proteomes" id="UP000077013">
    <property type="component" value="Unassembled WGS sequence"/>
</dbReference>
<dbReference type="InterPro" id="IPR029069">
    <property type="entry name" value="HotDog_dom_sf"/>
</dbReference>
<dbReference type="SUPFAM" id="SSF54637">
    <property type="entry name" value="Thioesterase/thiol ester dehydrase-isomerase"/>
    <property type="match status" value="1"/>
</dbReference>
<reference evidence="5 6" key="1">
    <citation type="submission" date="2016-02" db="EMBL/GenBank/DDBJ databases">
        <title>Ulvibacter sp. LPB0005, isolated from Thais luteostoma.</title>
        <authorList>
            <person name="Shin S.-K."/>
            <person name="Yi H."/>
        </authorList>
    </citation>
    <scope>NUCLEOTIDE SEQUENCE [LARGE SCALE GENOMIC DNA]</scope>
    <source>
        <strain evidence="5 6">LPB0005</strain>
    </source>
</reference>
<dbReference type="InterPro" id="IPR040170">
    <property type="entry name" value="Cytosol_ACT"/>
</dbReference>
<evidence type="ECO:0000259" key="4">
    <source>
        <dbReference type="PROSITE" id="PS51770"/>
    </source>
</evidence>
<dbReference type="Pfam" id="PF03061">
    <property type="entry name" value="4HBT"/>
    <property type="match status" value="1"/>
</dbReference>
<gene>
    <name evidence="5" type="ORF">ULVI_11970</name>
</gene>
<sequence length="185" mass="20623">MSAIHKHIEESQVIISELMLPSHSNFSGKIHGGYILSLMDQIAFACASKHSRNYCVTASVDTVNFLNPIEVGELVVMKASVNYVGRTSMVIGIRVEAENIHTGVIKHCNSSYFTMVSKNENGESVPVPGLILDSEIEIRRFVKSAHRLETKAERAKQFKENTFKINEHLDVLKSHNVIVAYKGKP</sequence>
<dbReference type="OrthoDB" id="9801856at2"/>
<evidence type="ECO:0000256" key="2">
    <source>
        <dbReference type="ARBA" id="ARBA00022801"/>
    </source>
</evidence>
<proteinExistence type="inferred from homology"/>
<dbReference type="PANTHER" id="PTHR11049">
    <property type="entry name" value="ACYL COENZYME A THIOESTER HYDROLASE"/>
    <property type="match status" value="1"/>
</dbReference>
<evidence type="ECO:0000313" key="5">
    <source>
        <dbReference type="EMBL" id="OAB78189.1"/>
    </source>
</evidence>
<name>A0A167H3W6_9FLAO</name>
<dbReference type="InterPro" id="IPR006683">
    <property type="entry name" value="Thioestr_dom"/>
</dbReference>
<evidence type="ECO:0000256" key="1">
    <source>
        <dbReference type="ARBA" id="ARBA00010458"/>
    </source>
</evidence>
<dbReference type="GO" id="GO:0005829">
    <property type="term" value="C:cytosol"/>
    <property type="evidence" value="ECO:0007669"/>
    <property type="project" value="TreeGrafter"/>
</dbReference>
<dbReference type="RefSeq" id="WP_068593018.1">
    <property type="nucleotide sequence ID" value="NZ_LRXL01000045.1"/>
</dbReference>
<accession>A0A167H3W6</accession>
<dbReference type="InterPro" id="IPR033120">
    <property type="entry name" value="HOTDOG_ACOT"/>
</dbReference>
<dbReference type="AlphaFoldDB" id="A0A167H3W6"/>
<feature type="domain" description="HotDog ACOT-type" evidence="4">
    <location>
        <begin position="9"/>
        <end position="121"/>
    </location>
</feature>